<dbReference type="InterPro" id="IPR018721">
    <property type="entry name" value="DUF2252"/>
</dbReference>
<evidence type="ECO:0008006" key="3">
    <source>
        <dbReference type="Google" id="ProtNLM"/>
    </source>
</evidence>
<proteinExistence type="predicted"/>
<name>A0A0C5J6V1_9PROT</name>
<evidence type="ECO:0000313" key="2">
    <source>
        <dbReference type="Proteomes" id="UP000061603"/>
    </source>
</evidence>
<dbReference type="KEGG" id="rbu:PG1C_02475"/>
<sequence>MLDIIQSIHDHNADRDLERVAIKYAHLRKDAFSFLRGTCHLFYERLPRERVFRDAPLAWICGDLHLENFGSYKGDNRLVYFDLNDFDEALLAPCTLDIVRFITSLMVGVHEQAGDATQTLGQTLGQYFLDAYAAALAGGKARWIERDTAMGMVRELLDGLRHRRRADFLDTRTEKRRKIRHIRLDGRKALPSTEEQRVQIGTFMAHFAEAQPNPDFFKVLDIARRIAGIGSLGLDRYIILVEGKGSPDGNYLLDLKQSIASSLVGDLAPKQPVWHHEAERIVDIQRHAQAIPMAFLNAVTLGKNAYVLRSLQPSEDRVSVSFKHRITPELEQLVQDMGALVAWGHLRSSGRLGAATVDDFIAFGEKKKWQQKLMAQAEGCCEQVLEDWATFSQAYDNGAFSVSG</sequence>
<dbReference type="PATRIC" id="fig|1565605.3.peg.520"/>
<evidence type="ECO:0000313" key="1">
    <source>
        <dbReference type="EMBL" id="AJP47635.1"/>
    </source>
</evidence>
<dbReference type="InterPro" id="IPR011009">
    <property type="entry name" value="Kinase-like_dom_sf"/>
</dbReference>
<dbReference type="SUPFAM" id="SSF56112">
    <property type="entry name" value="Protein kinase-like (PK-like)"/>
    <property type="match status" value="1"/>
</dbReference>
<dbReference type="AlphaFoldDB" id="A0A0C5J6V1"/>
<dbReference type="RefSeq" id="WP_202635872.1">
    <property type="nucleotide sequence ID" value="NZ_CP010554.1"/>
</dbReference>
<dbReference type="PANTHER" id="PTHR39441:SF1">
    <property type="entry name" value="DUF2252 DOMAIN-CONTAINING PROTEIN"/>
    <property type="match status" value="1"/>
</dbReference>
<dbReference type="HOGENOM" id="CLU_032121_1_0_4"/>
<dbReference type="Proteomes" id="UP000061603">
    <property type="component" value="Chromosome"/>
</dbReference>
<dbReference type="Pfam" id="PF10009">
    <property type="entry name" value="DUF2252"/>
    <property type="match status" value="1"/>
</dbReference>
<accession>A0A0C5J6V1</accession>
<gene>
    <name evidence="1" type="ORF">PG1C_02475</name>
</gene>
<reference evidence="1 2" key="1">
    <citation type="journal article" date="2015" name="Genome Announc.">
        <title>Complete Genome Sequence of a Novel Bacterium within the Family Rhodocyclaceae That Degrades Polycyclic Aromatic Hydrocarbons.</title>
        <authorList>
            <person name="Singleton D.R."/>
            <person name="Dickey A.N."/>
            <person name="Scholl E.H."/>
            <person name="Wright F.A."/>
            <person name="Aitken M.D."/>
        </authorList>
    </citation>
    <scope>NUCLEOTIDE SEQUENCE [LARGE SCALE GENOMIC DNA]</scope>
    <source>
        <strain evidence="2">PG1-Ca6</strain>
    </source>
</reference>
<dbReference type="PANTHER" id="PTHR39441">
    <property type="entry name" value="DUF2252 DOMAIN-CONTAINING PROTEIN"/>
    <property type="match status" value="1"/>
</dbReference>
<dbReference type="STRING" id="1565605.PG1C_02475"/>
<keyword evidence="2" id="KW-1185">Reference proteome</keyword>
<protein>
    <recommendedName>
        <fullName evidence="3">DUF2252 domain-containing protein</fullName>
    </recommendedName>
</protein>
<dbReference type="EMBL" id="CP010554">
    <property type="protein sequence ID" value="AJP47635.1"/>
    <property type="molecule type" value="Genomic_DNA"/>
</dbReference>
<organism evidence="1 2">
    <name type="scientific">Rugosibacter aromaticivorans</name>
    <dbReference type="NCBI Taxonomy" id="1565605"/>
    <lineage>
        <taxon>Bacteria</taxon>
        <taxon>Pseudomonadati</taxon>
        <taxon>Pseudomonadota</taxon>
        <taxon>Betaproteobacteria</taxon>
        <taxon>Nitrosomonadales</taxon>
        <taxon>Sterolibacteriaceae</taxon>
        <taxon>Rugosibacter</taxon>
    </lineage>
</organism>